<keyword evidence="16" id="KW-1185">Reference proteome</keyword>
<evidence type="ECO:0000256" key="6">
    <source>
        <dbReference type="ARBA" id="ARBA00022490"/>
    </source>
</evidence>
<feature type="compositionally biased region" description="Basic and acidic residues" evidence="14">
    <location>
        <begin position="48"/>
        <end position="86"/>
    </location>
</feature>
<keyword evidence="8" id="KW-0282">Flagellum</keyword>
<evidence type="ECO:0000313" key="16">
    <source>
        <dbReference type="Proteomes" id="UP000579685"/>
    </source>
</evidence>
<comment type="similarity">
    <text evidence="4">Belongs to the CCDC181 family.</text>
</comment>
<proteinExistence type="inferred from homology"/>
<keyword evidence="11" id="KW-0206">Cytoskeleton</keyword>
<keyword evidence="6" id="KW-0963">Cytoplasm</keyword>
<name>A0A7L1TPD5_PHANI</name>
<accession>A0A7L1TPD5</accession>
<dbReference type="AlphaFoldDB" id="A0A7L1TPD5"/>
<keyword evidence="9" id="KW-0175">Coiled coil</keyword>
<organism evidence="15 16">
    <name type="scientific">Phainopepla nitens</name>
    <name type="common">Phainopepla</name>
    <dbReference type="NCBI Taxonomy" id="161653"/>
    <lineage>
        <taxon>Eukaryota</taxon>
        <taxon>Metazoa</taxon>
        <taxon>Chordata</taxon>
        <taxon>Craniata</taxon>
        <taxon>Vertebrata</taxon>
        <taxon>Euteleostomi</taxon>
        <taxon>Archelosauria</taxon>
        <taxon>Archosauria</taxon>
        <taxon>Dinosauria</taxon>
        <taxon>Saurischia</taxon>
        <taxon>Theropoda</taxon>
        <taxon>Coelurosauria</taxon>
        <taxon>Aves</taxon>
        <taxon>Neognathae</taxon>
        <taxon>Neoaves</taxon>
        <taxon>Telluraves</taxon>
        <taxon>Australaves</taxon>
        <taxon>Passeriformes</taxon>
        <taxon>Bombycillidae</taxon>
        <taxon>Phainopepla</taxon>
    </lineage>
</organism>
<dbReference type="GO" id="GO:0005874">
    <property type="term" value="C:microtubule"/>
    <property type="evidence" value="ECO:0007669"/>
    <property type="project" value="UniProtKB-KW"/>
</dbReference>
<feature type="non-terminal residue" evidence="15">
    <location>
        <position position="491"/>
    </location>
</feature>
<comment type="function">
    <text evidence="1">Microtubule-binding protein that localizes to the microtubular manchette of elongating spermatids.</text>
</comment>
<dbReference type="Proteomes" id="UP000579685">
    <property type="component" value="Unassembled WGS sequence"/>
</dbReference>
<feature type="region of interest" description="Disordered" evidence="14">
    <location>
        <begin position="1"/>
        <end position="93"/>
    </location>
</feature>
<evidence type="ECO:0000256" key="1">
    <source>
        <dbReference type="ARBA" id="ARBA00002213"/>
    </source>
</evidence>
<feature type="compositionally biased region" description="Polar residues" evidence="14">
    <location>
        <begin position="279"/>
        <end position="300"/>
    </location>
</feature>
<feature type="region of interest" description="Disordered" evidence="14">
    <location>
        <begin position="105"/>
        <end position="149"/>
    </location>
</feature>
<dbReference type="PANTHER" id="PTHR14320">
    <property type="entry name" value="COILED-COIL DOMAIN-CONTAINING PROTEIN 181"/>
    <property type="match status" value="1"/>
</dbReference>
<sequence>TKMSEKEDEGIPDQKEDQADMGDVAENVEYEDDFEKDPECLTDEEEKQDLGEKDDNLEKEPECLTDGEEKQNLESFQEDNKKKEENLDQLSEADVNVKVIYSNEKYLESGGDVEQEHHESDTERERSIQESKLENVQEVHEEEERESYVLGKIEEANKELGDQVPLDQSREQKLKFTDEMNAQAPPPEDAEVAKTDLAGGDDVSFGLSQLCISDDKGQKSTSPSERAGSNEGMTDSRALVEKDGMFELLDFCDIESQAIFLPIRVSFTHIETKFISPRPSISGSLPADSQTKEMTPSDSKQAPDAASNGDLEKQKTEPANIPVRSSTYSLTPKQKELRRQIELRNERLRREEEERKRELEEIRRRENDIVFRAWLHKKKQQIQEEKRIRRAKQLEQMRMKEVVRDPEEAYRSWLKKKQQQYVKERRIEFLRRKTEEVYFFPRREDCDRAFRDWLRRKREEKEAAELAAKEKARQLRLEARRARQMRNIQYI</sequence>
<reference evidence="15 16" key="1">
    <citation type="submission" date="2019-09" db="EMBL/GenBank/DDBJ databases">
        <title>Bird 10,000 Genomes (B10K) Project - Family phase.</title>
        <authorList>
            <person name="Zhang G."/>
        </authorList>
    </citation>
    <scope>NUCLEOTIDE SEQUENCE [LARGE SCALE GENOMIC DNA]</scope>
    <source>
        <strain evidence="15">B10K-DU-002-32</strain>
        <tissue evidence="15">Muscle</tissue>
    </source>
</reference>
<evidence type="ECO:0000256" key="9">
    <source>
        <dbReference type="ARBA" id="ARBA00023054"/>
    </source>
</evidence>
<evidence type="ECO:0000256" key="11">
    <source>
        <dbReference type="ARBA" id="ARBA00023212"/>
    </source>
</evidence>
<evidence type="ECO:0000256" key="14">
    <source>
        <dbReference type="SAM" id="MobiDB-lite"/>
    </source>
</evidence>
<evidence type="ECO:0000256" key="7">
    <source>
        <dbReference type="ARBA" id="ARBA00022701"/>
    </source>
</evidence>
<evidence type="ECO:0000256" key="5">
    <source>
        <dbReference type="ARBA" id="ARBA00022306"/>
    </source>
</evidence>
<feature type="compositionally biased region" description="Acidic residues" evidence="14">
    <location>
        <begin position="26"/>
        <end position="47"/>
    </location>
</feature>
<feature type="compositionally biased region" description="Polar residues" evidence="14">
    <location>
        <begin position="323"/>
        <end position="332"/>
    </location>
</feature>
<dbReference type="PANTHER" id="PTHR14320:SF2">
    <property type="entry name" value="COILED-COIL DOMAIN-CONTAINING PROTEIN 181"/>
    <property type="match status" value="1"/>
</dbReference>
<protein>
    <recommendedName>
        <fullName evidence="5">Coiled-coil domain-containing protein 181</fullName>
    </recommendedName>
</protein>
<keyword evidence="10" id="KW-0969">Cilium</keyword>
<keyword evidence="7" id="KW-0493">Microtubule</keyword>
<evidence type="ECO:0000256" key="12">
    <source>
        <dbReference type="ARBA" id="ARBA00023273"/>
    </source>
</evidence>
<evidence type="ECO:0000256" key="2">
    <source>
        <dbReference type="ARBA" id="ARBA00004230"/>
    </source>
</evidence>
<gene>
    <name evidence="15" type="primary">Ccdc181</name>
    <name evidence="15" type="ORF">PHANIT_R06281</name>
</gene>
<comment type="caution">
    <text evidence="15">The sequence shown here is derived from an EMBL/GenBank/DDBJ whole genome shotgun (WGS) entry which is preliminary data.</text>
</comment>
<feature type="compositionally biased region" description="Acidic residues" evidence="14">
    <location>
        <begin position="1"/>
        <end position="11"/>
    </location>
</feature>
<keyword evidence="12" id="KW-0966">Cell projection</keyword>
<evidence type="ECO:0000313" key="15">
    <source>
        <dbReference type="EMBL" id="NXO63242.1"/>
    </source>
</evidence>
<feature type="compositionally biased region" description="Basic and acidic residues" evidence="14">
    <location>
        <begin position="114"/>
        <end position="139"/>
    </location>
</feature>
<evidence type="ECO:0000256" key="4">
    <source>
        <dbReference type="ARBA" id="ARBA00005737"/>
    </source>
</evidence>
<evidence type="ECO:0000256" key="8">
    <source>
        <dbReference type="ARBA" id="ARBA00022846"/>
    </source>
</evidence>
<dbReference type="GO" id="GO:0008017">
    <property type="term" value="F:microtubule binding"/>
    <property type="evidence" value="ECO:0007669"/>
    <property type="project" value="InterPro"/>
</dbReference>
<evidence type="ECO:0000256" key="3">
    <source>
        <dbReference type="ARBA" id="ARBA00004245"/>
    </source>
</evidence>
<feature type="region of interest" description="Disordered" evidence="14">
    <location>
        <begin position="276"/>
        <end position="335"/>
    </location>
</feature>
<dbReference type="InterPro" id="IPR026687">
    <property type="entry name" value="CCDC181"/>
</dbReference>
<comment type="subcellular location">
    <subcellularLocation>
        <location evidence="2">Cell projection</location>
        <location evidence="2">Cilium</location>
        <location evidence="2">Flagellum</location>
    </subcellularLocation>
    <subcellularLocation>
        <location evidence="3">Cytoplasm</location>
        <location evidence="3">Cytoskeleton</location>
    </subcellularLocation>
</comment>
<comment type="subunit">
    <text evidence="13">Homodimer. Interacts with HOOK1. Interacts with HOOK2. Interacts with HOOK3.</text>
</comment>
<feature type="region of interest" description="Disordered" evidence="14">
    <location>
        <begin position="178"/>
        <end position="236"/>
    </location>
</feature>
<feature type="non-terminal residue" evidence="15">
    <location>
        <position position="1"/>
    </location>
</feature>
<evidence type="ECO:0000256" key="13">
    <source>
        <dbReference type="ARBA" id="ARBA00047162"/>
    </source>
</evidence>
<dbReference type="GO" id="GO:0031514">
    <property type="term" value="C:motile cilium"/>
    <property type="evidence" value="ECO:0007669"/>
    <property type="project" value="UniProtKB-SubCell"/>
</dbReference>
<dbReference type="EMBL" id="VXBQ01002743">
    <property type="protein sequence ID" value="NXO63242.1"/>
    <property type="molecule type" value="Genomic_DNA"/>
</dbReference>
<evidence type="ECO:0000256" key="10">
    <source>
        <dbReference type="ARBA" id="ARBA00023069"/>
    </source>
</evidence>